<proteinExistence type="predicted"/>
<accession>A0A1G9SKQ9</accession>
<dbReference type="PANTHER" id="PTHR12042:SF21">
    <property type="entry name" value="ALPHA1,4-GALACTOSYLTRANSFERASE 1-RELATED"/>
    <property type="match status" value="1"/>
</dbReference>
<evidence type="ECO:0000313" key="2">
    <source>
        <dbReference type="Proteomes" id="UP000183200"/>
    </source>
</evidence>
<sequence>MPETGGSIHHWRHLKDEQLYTDNDYALASLENGFDLDASGFTPQKTREEKTIYHCYWYGVIGRKQAFSIKSFLCTQDLGKCRVVLWLDQDNGFENHDQNPLLKAILPFIEVRSYDPFLEMKDTPWKNKKNLVAESQNLAKRSDAFRFLVLFKYGGVYFDLDVMFLKDFGTLRDSEFCYAWESQPFANSALLRLNRQSLISTYIMHKSIEKHTVLPWVILNYSDVLLKDLYVFPCALFDPIWQGGKLENSPLADFPDFFKPFDREFINKSDIDSYQKFFPGCYAYHWHNQWKADEVENSFFGIFENEFNEQLMIPSAASELLVF</sequence>
<evidence type="ECO:0000313" key="1">
    <source>
        <dbReference type="EMBL" id="SDM36076.1"/>
    </source>
</evidence>
<keyword evidence="1" id="KW-0808">Transferase</keyword>
<dbReference type="Proteomes" id="UP000183200">
    <property type="component" value="Unassembled WGS sequence"/>
</dbReference>
<reference evidence="2" key="1">
    <citation type="submission" date="2016-10" db="EMBL/GenBank/DDBJ databases">
        <authorList>
            <person name="Varghese N."/>
            <person name="Submissions S."/>
        </authorList>
    </citation>
    <scope>NUCLEOTIDE SEQUENCE [LARGE SCALE GENOMIC DNA]</scope>
    <source>
        <strain evidence="2">DSM 19110</strain>
    </source>
</reference>
<gene>
    <name evidence="1" type="ORF">SAMN05421820_103636</name>
</gene>
<dbReference type="EMBL" id="FNGY01000003">
    <property type="protein sequence ID" value="SDM36076.1"/>
    <property type="molecule type" value="Genomic_DNA"/>
</dbReference>
<protein>
    <submittedName>
        <fullName evidence="1">Glycosyltransferase sugar-binding region containing DXD motif-containing protein</fullName>
    </submittedName>
</protein>
<dbReference type="SUPFAM" id="SSF53448">
    <property type="entry name" value="Nucleotide-diphospho-sugar transferases"/>
    <property type="match status" value="1"/>
</dbReference>
<dbReference type="InterPro" id="IPR051981">
    <property type="entry name" value="Glycosyltransf_32"/>
</dbReference>
<dbReference type="GO" id="GO:0006688">
    <property type="term" value="P:glycosphingolipid biosynthetic process"/>
    <property type="evidence" value="ECO:0007669"/>
    <property type="project" value="TreeGrafter"/>
</dbReference>
<dbReference type="Pfam" id="PF04488">
    <property type="entry name" value="Gly_transf_sug"/>
    <property type="match status" value="1"/>
</dbReference>
<dbReference type="Gene3D" id="3.90.550.20">
    <property type="match status" value="1"/>
</dbReference>
<organism evidence="1 2">
    <name type="scientific">Pedobacter steynii</name>
    <dbReference type="NCBI Taxonomy" id="430522"/>
    <lineage>
        <taxon>Bacteria</taxon>
        <taxon>Pseudomonadati</taxon>
        <taxon>Bacteroidota</taxon>
        <taxon>Sphingobacteriia</taxon>
        <taxon>Sphingobacteriales</taxon>
        <taxon>Sphingobacteriaceae</taxon>
        <taxon>Pedobacter</taxon>
    </lineage>
</organism>
<dbReference type="InterPro" id="IPR007577">
    <property type="entry name" value="GlycoTrfase_DXD_sugar-bd_CS"/>
</dbReference>
<keyword evidence="2" id="KW-1185">Reference proteome</keyword>
<dbReference type="InterPro" id="IPR029044">
    <property type="entry name" value="Nucleotide-diphossugar_trans"/>
</dbReference>
<dbReference type="AlphaFoldDB" id="A0A1G9SKQ9"/>
<name>A0A1G9SKQ9_9SPHI</name>
<dbReference type="GO" id="GO:0016758">
    <property type="term" value="F:hexosyltransferase activity"/>
    <property type="evidence" value="ECO:0007669"/>
    <property type="project" value="TreeGrafter"/>
</dbReference>
<dbReference type="PANTHER" id="PTHR12042">
    <property type="entry name" value="LACTOSYLCERAMIDE 4-ALPHA-GALACTOSYLTRANSFERASE ALPHA- 1,4-GALACTOSYLTRANSFERASE"/>
    <property type="match status" value="1"/>
</dbReference>
<dbReference type="GO" id="GO:0016020">
    <property type="term" value="C:membrane"/>
    <property type="evidence" value="ECO:0007669"/>
    <property type="project" value="GOC"/>
</dbReference>